<accession>A0ABY4EMC4</accession>
<gene>
    <name evidence="2" type="ORF">MUN89_02290</name>
</gene>
<feature type="region of interest" description="Disordered" evidence="1">
    <location>
        <begin position="1"/>
        <end position="36"/>
    </location>
</feature>
<keyword evidence="3" id="KW-1185">Reference proteome</keyword>
<proteinExistence type="predicted"/>
<name>A0ABY4EMC4_9BACI</name>
<evidence type="ECO:0000313" key="3">
    <source>
        <dbReference type="Proteomes" id="UP000831787"/>
    </source>
</evidence>
<evidence type="ECO:0000256" key="1">
    <source>
        <dbReference type="SAM" id="MobiDB-lite"/>
    </source>
</evidence>
<sequence length="303" mass="34772">MKNFRKKDNRAHPVFFQPPKVSSKQVDELPSEKKKKIPEEDWEKIRMLVAQEEADEELHCEEEEETFFTEDESIDRSVDEIEEKQEVVIPPLVEEVCPKEEERLPAPLPAEPAEEECIEVIESSPPCCPYEDPPSVLVKLPVRLADALLDIDVWKCLDVIRSGTVLNPVRWRLKSYRGEVVDHVLFFKGIVEVDVEYTSSSQTIHSFKTEIVIEKTISPQWTVQPELPYSQEAEYTFRHADGTGVSTHSGTFDTYAEPPSIEVNDVAIVSYEESAQRDGEICLQANVIVSITIFQRQYLHVQR</sequence>
<feature type="compositionally biased region" description="Basic and acidic residues" evidence="1">
    <location>
        <begin position="25"/>
        <end position="36"/>
    </location>
</feature>
<dbReference type="RefSeq" id="WP_244711052.1">
    <property type="nucleotide sequence ID" value="NZ_CP095073.1"/>
</dbReference>
<dbReference type="EMBL" id="CP095073">
    <property type="protein sequence ID" value="UOQ44804.1"/>
    <property type="molecule type" value="Genomic_DNA"/>
</dbReference>
<organism evidence="2 3">
    <name type="scientific">Halobacillus salinarum</name>
    <dbReference type="NCBI Taxonomy" id="2932257"/>
    <lineage>
        <taxon>Bacteria</taxon>
        <taxon>Bacillati</taxon>
        <taxon>Bacillota</taxon>
        <taxon>Bacilli</taxon>
        <taxon>Bacillales</taxon>
        <taxon>Bacillaceae</taxon>
        <taxon>Halobacillus</taxon>
    </lineage>
</organism>
<protein>
    <submittedName>
        <fullName evidence="2">VOC family protein</fullName>
    </submittedName>
</protein>
<evidence type="ECO:0000313" key="2">
    <source>
        <dbReference type="EMBL" id="UOQ44804.1"/>
    </source>
</evidence>
<dbReference type="Proteomes" id="UP000831787">
    <property type="component" value="Chromosome"/>
</dbReference>
<reference evidence="2 3" key="1">
    <citation type="submission" date="2022-04" db="EMBL/GenBank/DDBJ databases">
        <title>Halobacillus sp. isolated from saltern.</title>
        <authorList>
            <person name="Won M."/>
            <person name="Lee C.-M."/>
            <person name="Woen H.-Y."/>
            <person name="Kwon S.-W."/>
        </authorList>
    </citation>
    <scope>NUCLEOTIDE SEQUENCE [LARGE SCALE GENOMIC DNA]</scope>
    <source>
        <strain evidence="2 3">SSBR10-3</strain>
    </source>
</reference>